<evidence type="ECO:0000313" key="2">
    <source>
        <dbReference type="EMBL" id="JAP76989.1"/>
    </source>
</evidence>
<proteinExistence type="predicted"/>
<reference evidence="2" key="1">
    <citation type="journal article" date="2016" name="Ticks Tick Borne Dis.">
        <title>De novo assembly and annotation of the salivary gland transcriptome of Rhipicephalus appendiculatus male and female ticks during blood feeding.</title>
        <authorList>
            <person name="de Castro M.H."/>
            <person name="de Klerk D."/>
            <person name="Pienaar R."/>
            <person name="Latif A.A."/>
            <person name="Rees D.J."/>
            <person name="Mans B.J."/>
        </authorList>
    </citation>
    <scope>NUCLEOTIDE SEQUENCE</scope>
    <source>
        <tissue evidence="2">Salivary glands</tissue>
    </source>
</reference>
<protein>
    <recommendedName>
        <fullName evidence="3">Secreted protein</fullName>
    </recommendedName>
</protein>
<feature type="chain" id="PRO_5007284675" description="Secreted protein" evidence="1">
    <location>
        <begin position="32"/>
        <end position="88"/>
    </location>
</feature>
<dbReference type="AlphaFoldDB" id="A0A131YCH3"/>
<accession>A0A131YCH3</accession>
<keyword evidence="1" id="KW-0732">Signal</keyword>
<name>A0A131YCH3_RHIAP</name>
<organism evidence="2">
    <name type="scientific">Rhipicephalus appendiculatus</name>
    <name type="common">Brown ear tick</name>
    <dbReference type="NCBI Taxonomy" id="34631"/>
    <lineage>
        <taxon>Eukaryota</taxon>
        <taxon>Metazoa</taxon>
        <taxon>Ecdysozoa</taxon>
        <taxon>Arthropoda</taxon>
        <taxon>Chelicerata</taxon>
        <taxon>Arachnida</taxon>
        <taxon>Acari</taxon>
        <taxon>Parasitiformes</taxon>
        <taxon>Ixodida</taxon>
        <taxon>Ixodoidea</taxon>
        <taxon>Ixodidae</taxon>
        <taxon>Rhipicephalinae</taxon>
        <taxon>Rhipicephalus</taxon>
        <taxon>Rhipicephalus</taxon>
    </lineage>
</organism>
<feature type="signal peptide" evidence="1">
    <location>
        <begin position="1"/>
        <end position="31"/>
    </location>
</feature>
<dbReference type="EMBL" id="GEDV01011568">
    <property type="protein sequence ID" value="JAP76989.1"/>
    <property type="molecule type" value="Transcribed_RNA"/>
</dbReference>
<evidence type="ECO:0008006" key="3">
    <source>
        <dbReference type="Google" id="ProtNLM"/>
    </source>
</evidence>
<sequence length="88" mass="9783">MKMAGVCPRAVNTRLGSVIFLLSIFCHGACSTIGDANVRQNVNISRVILGFYVRSFQSCKLWTFETAWLTHCGGHVRVGTYYEMCDCA</sequence>
<evidence type="ECO:0000256" key="1">
    <source>
        <dbReference type="SAM" id="SignalP"/>
    </source>
</evidence>